<dbReference type="InterPro" id="IPR003598">
    <property type="entry name" value="Ig_sub2"/>
</dbReference>
<dbReference type="OrthoDB" id="6162009at2759"/>
<evidence type="ECO:0000259" key="7">
    <source>
        <dbReference type="PROSITE" id="PS50835"/>
    </source>
</evidence>
<dbReference type="InterPro" id="IPR036116">
    <property type="entry name" value="FN3_sf"/>
</dbReference>
<keyword evidence="10" id="KW-1185">Reference proteome</keyword>
<dbReference type="Pfam" id="PF00041">
    <property type="entry name" value="fn3"/>
    <property type="match status" value="1"/>
</dbReference>
<feature type="domain" description="Fibronectin type-III" evidence="8">
    <location>
        <begin position="420"/>
        <end position="513"/>
    </location>
</feature>
<keyword evidence="5" id="KW-0393">Immunoglobulin domain</keyword>
<dbReference type="InterPro" id="IPR013783">
    <property type="entry name" value="Ig-like_fold"/>
</dbReference>
<dbReference type="AlphaFoldDB" id="A0A8B6HHG8"/>
<dbReference type="InterPro" id="IPR051275">
    <property type="entry name" value="Cell_adhesion_signaling"/>
</dbReference>
<dbReference type="InterPro" id="IPR036179">
    <property type="entry name" value="Ig-like_dom_sf"/>
</dbReference>
<organism evidence="9 10">
    <name type="scientific">Mytilus galloprovincialis</name>
    <name type="common">Mediterranean mussel</name>
    <dbReference type="NCBI Taxonomy" id="29158"/>
    <lineage>
        <taxon>Eukaryota</taxon>
        <taxon>Metazoa</taxon>
        <taxon>Spiralia</taxon>
        <taxon>Lophotrochozoa</taxon>
        <taxon>Mollusca</taxon>
        <taxon>Bivalvia</taxon>
        <taxon>Autobranchia</taxon>
        <taxon>Pteriomorphia</taxon>
        <taxon>Mytilida</taxon>
        <taxon>Mytiloidea</taxon>
        <taxon>Mytilidae</taxon>
        <taxon>Mytilinae</taxon>
        <taxon>Mytilus</taxon>
    </lineage>
</organism>
<evidence type="ECO:0000256" key="1">
    <source>
        <dbReference type="ARBA" id="ARBA00004479"/>
    </source>
</evidence>
<dbReference type="Proteomes" id="UP000596742">
    <property type="component" value="Unassembled WGS sequence"/>
</dbReference>
<keyword evidence="4" id="KW-0325">Glycoprotein</keyword>
<proteinExistence type="predicted"/>
<dbReference type="PANTHER" id="PTHR11640">
    <property type="entry name" value="NEPHRIN"/>
    <property type="match status" value="1"/>
</dbReference>
<reference evidence="9" key="1">
    <citation type="submission" date="2018-11" db="EMBL/GenBank/DDBJ databases">
        <authorList>
            <person name="Alioto T."/>
            <person name="Alioto T."/>
        </authorList>
    </citation>
    <scope>NUCLEOTIDE SEQUENCE</scope>
</reference>
<dbReference type="PROSITE" id="PS50853">
    <property type="entry name" value="FN3"/>
    <property type="match status" value="1"/>
</dbReference>
<keyword evidence="3" id="KW-1015">Disulfide bond</keyword>
<accession>A0A8B6HHG8</accession>
<feature type="domain" description="Ig-like" evidence="7">
    <location>
        <begin position="197"/>
        <end position="286"/>
    </location>
</feature>
<feature type="domain" description="Ig-like" evidence="7">
    <location>
        <begin position="14"/>
        <end position="92"/>
    </location>
</feature>
<dbReference type="SMART" id="SM00409">
    <property type="entry name" value="IG"/>
    <property type="match status" value="4"/>
</dbReference>
<gene>
    <name evidence="9" type="ORF">MGAL_10B069620</name>
</gene>
<dbReference type="SMART" id="SM00408">
    <property type="entry name" value="IGc2"/>
    <property type="match status" value="3"/>
</dbReference>
<evidence type="ECO:0000256" key="4">
    <source>
        <dbReference type="ARBA" id="ARBA00023180"/>
    </source>
</evidence>
<evidence type="ECO:0000256" key="3">
    <source>
        <dbReference type="ARBA" id="ARBA00023157"/>
    </source>
</evidence>
<evidence type="ECO:0000256" key="2">
    <source>
        <dbReference type="ARBA" id="ARBA00023136"/>
    </source>
</evidence>
<dbReference type="InterPro" id="IPR003961">
    <property type="entry name" value="FN3_dom"/>
</dbReference>
<dbReference type="CDD" id="cd00096">
    <property type="entry name" value="Ig"/>
    <property type="match status" value="2"/>
</dbReference>
<dbReference type="InterPro" id="IPR007110">
    <property type="entry name" value="Ig-like_dom"/>
</dbReference>
<keyword evidence="2" id="KW-0472">Membrane</keyword>
<dbReference type="SUPFAM" id="SSF49265">
    <property type="entry name" value="Fibronectin type III"/>
    <property type="match status" value="1"/>
</dbReference>
<comment type="subcellular location">
    <subcellularLocation>
        <location evidence="1">Membrane</location>
        <topology evidence="1">Single-pass type I membrane protein</topology>
    </subcellularLocation>
</comment>
<evidence type="ECO:0000256" key="5">
    <source>
        <dbReference type="ARBA" id="ARBA00023319"/>
    </source>
</evidence>
<name>A0A8B6HHG8_MYTGA</name>
<evidence type="ECO:0000313" key="10">
    <source>
        <dbReference type="Proteomes" id="UP000596742"/>
    </source>
</evidence>
<dbReference type="GO" id="GO:0016020">
    <property type="term" value="C:membrane"/>
    <property type="evidence" value="ECO:0007669"/>
    <property type="project" value="UniProtKB-SubCell"/>
</dbReference>
<feature type="compositionally biased region" description="Polar residues" evidence="6">
    <location>
        <begin position="529"/>
        <end position="541"/>
    </location>
</feature>
<protein>
    <submittedName>
        <fullName evidence="9">Uncharacterized protein</fullName>
    </submittedName>
</protein>
<dbReference type="PROSITE" id="PS50835">
    <property type="entry name" value="IG_LIKE"/>
    <property type="match status" value="3"/>
</dbReference>
<dbReference type="SUPFAM" id="SSF48726">
    <property type="entry name" value="Immunoglobulin"/>
    <property type="match status" value="2"/>
</dbReference>
<sequence>MIIKCFLIDPPSDPSFVVNQGIPLFEANITELRCSVSDTGNPTSVFTWMWNHTNIPISVSNTLQIGPMQKADNGAVVTCRAKNSYSERKGLKIQINKSLNVEYYPLVILEDEIIGIVEGQTLSVKCIVIGNPVPTAKWFKQGQNNPLFGGKQELNLTKKEVDRNDSGHYFCEAISPSVQYGNLSNSAYIELKVNYPPDVSIEKISDHEDERTVVYLCNATGMPKTYTYTGWEQTYNDIVIRSSYQLASFTSSDNRSVTLSHLSYQDSGNYTCSVNNGVPDRNGELRKFGKEQLHVKGSPELINSLPPDETFSTNRGGNITVDLRFFTFPNITKIYWYNVSSNSSIETDNRQDVTTFLQMKHIETTFHGITVNISNFAYHAVLQLTNFTTQMEGTYILVVRNGFQDRNISFKALISSKPEDPTDLNVTDRTSTKITVLWNRGYNGGHIQHFNISVADNTGIRNTKLVFDDFNRTQMFTLTDLSPATDYVIRLYAQNKIDKSNAIQINATTVESEGEDGLKDNILYESAGPNVSPTQGTSGVVTKNKDKHKLSEESKTQETALDSDVIRKPRNELKGHFFFQLLILYIMSEEFSYPEAIDGYK</sequence>
<dbReference type="CDD" id="cd00063">
    <property type="entry name" value="FN3"/>
    <property type="match status" value="1"/>
</dbReference>
<comment type="caution">
    <text evidence="9">The sequence shown here is derived from an EMBL/GenBank/DDBJ whole genome shotgun (WGS) entry which is preliminary data.</text>
</comment>
<dbReference type="SMART" id="SM00060">
    <property type="entry name" value="FN3"/>
    <property type="match status" value="1"/>
</dbReference>
<dbReference type="Gene3D" id="2.60.40.10">
    <property type="entry name" value="Immunoglobulins"/>
    <property type="match status" value="5"/>
</dbReference>
<dbReference type="Pfam" id="PF13927">
    <property type="entry name" value="Ig_3"/>
    <property type="match status" value="1"/>
</dbReference>
<feature type="region of interest" description="Disordered" evidence="6">
    <location>
        <begin position="523"/>
        <end position="560"/>
    </location>
</feature>
<dbReference type="EMBL" id="UYJE01010083">
    <property type="protein sequence ID" value="VDI79600.1"/>
    <property type="molecule type" value="Genomic_DNA"/>
</dbReference>
<evidence type="ECO:0000256" key="6">
    <source>
        <dbReference type="SAM" id="MobiDB-lite"/>
    </source>
</evidence>
<dbReference type="InterPro" id="IPR003599">
    <property type="entry name" value="Ig_sub"/>
</dbReference>
<evidence type="ECO:0000259" key="8">
    <source>
        <dbReference type="PROSITE" id="PS50853"/>
    </source>
</evidence>
<feature type="domain" description="Ig-like" evidence="7">
    <location>
        <begin position="105"/>
        <end position="190"/>
    </location>
</feature>
<evidence type="ECO:0000313" key="9">
    <source>
        <dbReference type="EMBL" id="VDI79600.1"/>
    </source>
</evidence>